<evidence type="ECO:0000313" key="2">
    <source>
        <dbReference type="Proteomes" id="UP000674217"/>
    </source>
</evidence>
<name>A0ABS5CTT2_9FLAO</name>
<protein>
    <recommendedName>
        <fullName evidence="3">DUF3127 domain-containing protein</fullName>
    </recommendedName>
</protein>
<evidence type="ECO:0008006" key="3">
    <source>
        <dbReference type="Google" id="ProtNLM"/>
    </source>
</evidence>
<sequence length="63" mass="7368">MDLLKKRIEYKVGQKVKLQLRDQVMEIIGFEPAFIENVITQWENEDGSIATGKFMELELEPVK</sequence>
<dbReference type="Proteomes" id="UP000674217">
    <property type="component" value="Unassembled WGS sequence"/>
</dbReference>
<reference evidence="1 2" key="1">
    <citation type="submission" date="2021-03" db="EMBL/GenBank/DDBJ databases">
        <title>Flavobacterium Flabelliformis Sp. Nov. And Flavobacterium Geliluteum Sp. Nov., Two Novel Multidrug Resistant Psychrophilic Species Isolated From Antarctica.</title>
        <authorList>
            <person name="Kralova S."/>
            <person name="Busse H.J."/>
            <person name="Bezdicek M."/>
            <person name="Nykrynova M."/>
            <person name="Kroupova E."/>
            <person name="Krsek D."/>
            <person name="Sedlacek I."/>
        </authorList>
    </citation>
    <scope>NUCLEOTIDE SEQUENCE [LARGE SCALE GENOMIC DNA]</scope>
    <source>
        <strain evidence="1 2">P4023</strain>
    </source>
</reference>
<evidence type="ECO:0000313" key="1">
    <source>
        <dbReference type="EMBL" id="MBP4142017.1"/>
    </source>
</evidence>
<keyword evidence="2" id="KW-1185">Reference proteome</keyword>
<organism evidence="1 2">
    <name type="scientific">Flavobacterium flabelliforme</name>
    <dbReference type="NCBI Taxonomy" id="2816119"/>
    <lineage>
        <taxon>Bacteria</taxon>
        <taxon>Pseudomonadati</taxon>
        <taxon>Bacteroidota</taxon>
        <taxon>Flavobacteriia</taxon>
        <taxon>Flavobacteriales</taxon>
        <taxon>Flavobacteriaceae</taxon>
        <taxon>Flavobacterium</taxon>
    </lineage>
</organism>
<comment type="caution">
    <text evidence="1">The sequence shown here is derived from an EMBL/GenBank/DDBJ whole genome shotgun (WGS) entry which is preliminary data.</text>
</comment>
<proteinExistence type="predicted"/>
<gene>
    <name evidence="1" type="ORF">J3S90_09395</name>
</gene>
<accession>A0ABS5CTT2</accession>
<dbReference type="EMBL" id="JAGFBU010000003">
    <property type="protein sequence ID" value="MBP4142017.1"/>
    <property type="molecule type" value="Genomic_DNA"/>
</dbReference>
<dbReference type="RefSeq" id="WP_210646189.1">
    <property type="nucleotide sequence ID" value="NZ_JAGFBU010000003.1"/>
</dbReference>